<keyword evidence="5 9" id="KW-0479">Metal-binding</keyword>
<dbReference type="PANTHER" id="PTHR10266">
    <property type="entry name" value="CYTOCHROME C1"/>
    <property type="match status" value="1"/>
</dbReference>
<feature type="binding site" description="covalent" evidence="9">
    <location>
        <position position="46"/>
    </location>
    <ligand>
        <name>heme c</name>
        <dbReference type="ChEBI" id="CHEBI:61717"/>
    </ligand>
</feature>
<dbReference type="GO" id="GO:0020037">
    <property type="term" value="F:heme binding"/>
    <property type="evidence" value="ECO:0007669"/>
    <property type="project" value="InterPro"/>
</dbReference>
<dbReference type="Gene3D" id="1.20.5.100">
    <property type="entry name" value="Cytochrome c1, transmembrane anchor, C-terminal"/>
    <property type="match status" value="1"/>
</dbReference>
<dbReference type="GO" id="GO:0016020">
    <property type="term" value="C:membrane"/>
    <property type="evidence" value="ECO:0007669"/>
    <property type="project" value="UniProtKB-SubCell"/>
</dbReference>
<evidence type="ECO:0000256" key="9">
    <source>
        <dbReference type="PIRSR" id="PIRSR602326-1"/>
    </source>
</evidence>
<evidence type="ECO:0000313" key="13">
    <source>
        <dbReference type="EMBL" id="QUS36388.1"/>
    </source>
</evidence>
<keyword evidence="14" id="KW-1185">Reference proteome</keyword>
<dbReference type="RefSeq" id="WP_211783610.1">
    <property type="nucleotide sequence ID" value="NZ_CP047289.1"/>
</dbReference>
<dbReference type="Pfam" id="PF02167">
    <property type="entry name" value="Cytochrom_C1"/>
    <property type="match status" value="2"/>
</dbReference>
<accession>A0A8J8SLD2</accession>
<gene>
    <name evidence="13" type="ORF">GR316_08995</name>
</gene>
<evidence type="ECO:0000256" key="7">
    <source>
        <dbReference type="ARBA" id="ARBA00023004"/>
    </source>
</evidence>
<sequence>MIRLLLVWLMLAAPAAALEADGPFDIYDGAQLRRGLEVYEQVCSACHGLRHVTIRSLAEPDGPALDDAAMRERAAALDLAPTDRFPASALPEAPDLSLMAKQHPGGAAFIHAVLTGYDGTEADGLWGNRAAGPIAMPPPLVDGIVTYEDGTDPTVEQMSQDVSAFLAWAADPQKVARKRSGFVAVGLMILLAGLLWLTNREVWRRQPR</sequence>
<keyword evidence="6 10" id="KW-1133">Transmembrane helix</keyword>
<dbReference type="InterPro" id="IPR009056">
    <property type="entry name" value="Cyt_c-like_dom"/>
</dbReference>
<evidence type="ECO:0000256" key="6">
    <source>
        <dbReference type="ARBA" id="ARBA00022989"/>
    </source>
</evidence>
<comment type="cofactor">
    <cofactor evidence="9">
        <name>heme c</name>
        <dbReference type="ChEBI" id="CHEBI:61717"/>
    </cofactor>
    <text evidence="9">Binds 1 heme c group covalently per subunit.</text>
</comment>
<feature type="binding site" description="covalent" evidence="9">
    <location>
        <position position="47"/>
    </location>
    <ligand>
        <name>heme c</name>
        <dbReference type="ChEBI" id="CHEBI:61717"/>
    </ligand>
</feature>
<evidence type="ECO:0000256" key="4">
    <source>
        <dbReference type="ARBA" id="ARBA00022692"/>
    </source>
</evidence>
<feature type="transmembrane region" description="Helical" evidence="10">
    <location>
        <begin position="181"/>
        <end position="198"/>
    </location>
</feature>
<dbReference type="InterPro" id="IPR036909">
    <property type="entry name" value="Cyt_c-like_dom_sf"/>
</dbReference>
<evidence type="ECO:0000256" key="1">
    <source>
        <dbReference type="ARBA" id="ARBA00004370"/>
    </source>
</evidence>
<feature type="domain" description="Cytochrome c" evidence="12">
    <location>
        <begin position="30"/>
        <end position="152"/>
    </location>
</feature>
<keyword evidence="3 9" id="KW-0349">Heme</keyword>
<dbReference type="PRINTS" id="PR00603">
    <property type="entry name" value="CYTOCHROMEC1"/>
</dbReference>
<keyword evidence="7 9" id="KW-0408">Iron</keyword>
<dbReference type="GO" id="GO:0009055">
    <property type="term" value="F:electron transfer activity"/>
    <property type="evidence" value="ECO:0007669"/>
    <property type="project" value="InterPro"/>
</dbReference>
<dbReference type="Proteomes" id="UP000679284">
    <property type="component" value="Chromosome"/>
</dbReference>
<evidence type="ECO:0000313" key="14">
    <source>
        <dbReference type="Proteomes" id="UP000679284"/>
    </source>
</evidence>
<feature type="chain" id="PRO_5035312376" description="Cytochrome c1" evidence="11">
    <location>
        <begin position="20"/>
        <end position="208"/>
    </location>
</feature>
<evidence type="ECO:0000256" key="3">
    <source>
        <dbReference type="ARBA" id="ARBA00022617"/>
    </source>
</evidence>
<dbReference type="GO" id="GO:0046872">
    <property type="term" value="F:metal ion binding"/>
    <property type="evidence" value="ECO:0007669"/>
    <property type="project" value="UniProtKB-KW"/>
</dbReference>
<feature type="binding site" description="covalent" evidence="9">
    <location>
        <position position="136"/>
    </location>
    <ligand>
        <name>heme c</name>
        <dbReference type="ChEBI" id="CHEBI:61717"/>
    </ligand>
</feature>
<proteinExistence type="predicted"/>
<evidence type="ECO:0000256" key="10">
    <source>
        <dbReference type="SAM" id="Phobius"/>
    </source>
</evidence>
<dbReference type="InterPro" id="IPR002326">
    <property type="entry name" value="Cyt_c1"/>
</dbReference>
<dbReference type="PROSITE" id="PS51007">
    <property type="entry name" value="CYTC"/>
    <property type="match status" value="1"/>
</dbReference>
<keyword evidence="11" id="KW-0732">Signal</keyword>
<comment type="subcellular location">
    <subcellularLocation>
        <location evidence="1">Membrane</location>
    </subcellularLocation>
</comment>
<dbReference type="Gene3D" id="1.10.760.10">
    <property type="entry name" value="Cytochrome c-like domain"/>
    <property type="match status" value="1"/>
</dbReference>
<feature type="signal peptide" evidence="11">
    <location>
        <begin position="1"/>
        <end position="19"/>
    </location>
</feature>
<dbReference type="KEGG" id="fap:GR316_08995"/>
<keyword evidence="8 10" id="KW-0472">Membrane</keyword>
<name>A0A8J8SLD2_9RHOB</name>
<evidence type="ECO:0000256" key="5">
    <source>
        <dbReference type="ARBA" id="ARBA00022723"/>
    </source>
</evidence>
<dbReference type="SUPFAM" id="SSF46626">
    <property type="entry name" value="Cytochrome c"/>
    <property type="match status" value="1"/>
</dbReference>
<evidence type="ECO:0000256" key="2">
    <source>
        <dbReference type="ARBA" id="ARBA00016165"/>
    </source>
</evidence>
<evidence type="ECO:0000256" key="11">
    <source>
        <dbReference type="SAM" id="SignalP"/>
    </source>
</evidence>
<dbReference type="EMBL" id="CP047289">
    <property type="protein sequence ID" value="QUS36388.1"/>
    <property type="molecule type" value="Genomic_DNA"/>
</dbReference>
<feature type="binding site" description="covalent" evidence="9">
    <location>
        <position position="43"/>
    </location>
    <ligand>
        <name>heme c</name>
        <dbReference type="ChEBI" id="CHEBI:61717"/>
    </ligand>
</feature>
<dbReference type="PANTHER" id="PTHR10266:SF3">
    <property type="entry name" value="CYTOCHROME C1, HEME PROTEIN, MITOCHONDRIAL"/>
    <property type="match status" value="1"/>
</dbReference>
<dbReference type="AlphaFoldDB" id="A0A8J8SLD2"/>
<reference evidence="13" key="1">
    <citation type="submission" date="2020-01" db="EMBL/GenBank/DDBJ databases">
        <authorList>
            <person name="Yang Y."/>
            <person name="Kwon Y.M."/>
        </authorList>
    </citation>
    <scope>NUCLEOTIDE SEQUENCE</scope>
    <source>
        <strain evidence="13">PG104</strain>
    </source>
</reference>
<organism evidence="13 14">
    <name type="scientific">Falsirhodobacter algicola</name>
    <dbReference type="NCBI Taxonomy" id="2692330"/>
    <lineage>
        <taxon>Bacteria</taxon>
        <taxon>Pseudomonadati</taxon>
        <taxon>Pseudomonadota</taxon>
        <taxon>Alphaproteobacteria</taxon>
        <taxon>Rhodobacterales</taxon>
        <taxon>Paracoccaceae</taxon>
        <taxon>Falsirhodobacter</taxon>
    </lineage>
</organism>
<evidence type="ECO:0000256" key="8">
    <source>
        <dbReference type="ARBA" id="ARBA00023136"/>
    </source>
</evidence>
<keyword evidence="4 10" id="KW-0812">Transmembrane</keyword>
<protein>
    <recommendedName>
        <fullName evidence="2">Cytochrome c1</fullName>
    </recommendedName>
</protein>
<evidence type="ECO:0000259" key="12">
    <source>
        <dbReference type="PROSITE" id="PS51007"/>
    </source>
</evidence>